<dbReference type="Pfam" id="PF02743">
    <property type="entry name" value="dCache_1"/>
    <property type="match status" value="1"/>
</dbReference>
<evidence type="ECO:0000256" key="4">
    <source>
        <dbReference type="ARBA" id="ARBA00022692"/>
    </source>
</evidence>
<dbReference type="EMBL" id="JAPQES010000001">
    <property type="protein sequence ID" value="MCY6369154.1"/>
    <property type="molecule type" value="Genomic_DNA"/>
</dbReference>
<evidence type="ECO:0000256" key="10">
    <source>
        <dbReference type="SAM" id="Phobius"/>
    </source>
</evidence>
<evidence type="ECO:0000256" key="2">
    <source>
        <dbReference type="ARBA" id="ARBA00022475"/>
    </source>
</evidence>
<dbReference type="SUPFAM" id="SSF58104">
    <property type="entry name" value="Methyl-accepting chemotaxis protein (MCP) signaling domain"/>
    <property type="match status" value="1"/>
</dbReference>
<dbReference type="InterPro" id="IPR029151">
    <property type="entry name" value="Sensor-like_sf"/>
</dbReference>
<keyword evidence="2" id="KW-1003">Cell membrane</keyword>
<dbReference type="CDD" id="cd11386">
    <property type="entry name" value="MCP_signal"/>
    <property type="match status" value="1"/>
</dbReference>
<keyword evidence="6 10" id="KW-0472">Membrane</keyword>
<keyword evidence="7 8" id="KW-0807">Transducer</keyword>
<dbReference type="Gene3D" id="1.10.287.950">
    <property type="entry name" value="Methyl-accepting chemotaxis protein"/>
    <property type="match status" value="1"/>
</dbReference>
<evidence type="ECO:0000256" key="5">
    <source>
        <dbReference type="ARBA" id="ARBA00022989"/>
    </source>
</evidence>
<evidence type="ECO:0000256" key="1">
    <source>
        <dbReference type="ARBA" id="ARBA00004651"/>
    </source>
</evidence>
<evidence type="ECO:0000256" key="3">
    <source>
        <dbReference type="ARBA" id="ARBA00022500"/>
    </source>
</evidence>
<dbReference type="SUPFAM" id="SSF103190">
    <property type="entry name" value="Sensory domain-like"/>
    <property type="match status" value="1"/>
</dbReference>
<organism evidence="12 13">
    <name type="scientific">Clostridium ganghwense</name>
    <dbReference type="NCBI Taxonomy" id="312089"/>
    <lineage>
        <taxon>Bacteria</taxon>
        <taxon>Bacillati</taxon>
        <taxon>Bacillota</taxon>
        <taxon>Clostridia</taxon>
        <taxon>Eubacteriales</taxon>
        <taxon>Clostridiaceae</taxon>
        <taxon>Clostridium</taxon>
    </lineage>
</organism>
<dbReference type="PANTHER" id="PTHR32089:SF112">
    <property type="entry name" value="LYSOZYME-LIKE PROTEIN-RELATED"/>
    <property type="match status" value="1"/>
</dbReference>
<comment type="caution">
    <text evidence="12">The sequence shown here is derived from an EMBL/GenBank/DDBJ whole genome shotgun (WGS) entry which is preliminary data.</text>
</comment>
<keyword evidence="5 10" id="KW-1133">Transmembrane helix</keyword>
<keyword evidence="4 10" id="KW-0812">Transmembrane</keyword>
<dbReference type="CDD" id="cd12912">
    <property type="entry name" value="PDC2_MCP_like"/>
    <property type="match status" value="1"/>
</dbReference>
<dbReference type="InterPro" id="IPR033479">
    <property type="entry name" value="dCache_1"/>
</dbReference>
<comment type="subcellular location">
    <subcellularLocation>
        <location evidence="1">Cell membrane</location>
        <topology evidence="1">Multi-pass membrane protein</topology>
    </subcellularLocation>
</comment>
<evidence type="ECO:0000259" key="11">
    <source>
        <dbReference type="PROSITE" id="PS50111"/>
    </source>
</evidence>
<feature type="transmembrane region" description="Helical" evidence="10">
    <location>
        <begin position="285"/>
        <end position="304"/>
    </location>
</feature>
<feature type="domain" description="Methyl-accepting transducer" evidence="11">
    <location>
        <begin position="381"/>
        <end position="631"/>
    </location>
</feature>
<dbReference type="Proteomes" id="UP001079657">
    <property type="component" value="Unassembled WGS sequence"/>
</dbReference>
<dbReference type="PANTHER" id="PTHR32089">
    <property type="entry name" value="METHYL-ACCEPTING CHEMOTAXIS PROTEIN MCPB"/>
    <property type="match status" value="1"/>
</dbReference>
<evidence type="ECO:0000256" key="7">
    <source>
        <dbReference type="ARBA" id="ARBA00023224"/>
    </source>
</evidence>
<reference evidence="12" key="1">
    <citation type="submission" date="2022-12" db="EMBL/GenBank/DDBJ databases">
        <authorList>
            <person name="Wang J."/>
        </authorList>
    </citation>
    <scope>NUCLEOTIDE SEQUENCE</scope>
    <source>
        <strain evidence="12">HY-42-06</strain>
    </source>
</reference>
<dbReference type="CDD" id="cd12913">
    <property type="entry name" value="PDC1_MCP_like"/>
    <property type="match status" value="1"/>
</dbReference>
<evidence type="ECO:0000256" key="6">
    <source>
        <dbReference type="ARBA" id="ARBA00023136"/>
    </source>
</evidence>
<proteinExistence type="predicted"/>
<keyword evidence="9" id="KW-0175">Coiled coil</keyword>
<keyword evidence="13" id="KW-1185">Reference proteome</keyword>
<feature type="coiled-coil region" evidence="9">
    <location>
        <begin position="602"/>
        <end position="661"/>
    </location>
</feature>
<dbReference type="PROSITE" id="PS50111">
    <property type="entry name" value="CHEMOTAXIS_TRANSDUC_2"/>
    <property type="match status" value="1"/>
</dbReference>
<sequence>MKSIKSKIIILVCLICMMSVVFSSLINYYTSYNIITKMSVNQVQTAADKYAETIDSWLKLQGNIMNELATNIEINNYTEEELIKNLKAKIEVNNECLGIYIGMPDKKFISGKGWIPPADYDCTQRDWYKEAIEQNGIIYTSPYVDTDTNDIVITIATPINKDGKLYGVIGTDMLVKPLTDLVKNLNVMDNSYGLLLDANNNIIVHPNEEFQPTKEKIKNISEIMNGKLNSVINNKDQDKLVEIKDFDGKDKYFITSRIESSKWIVGFAISLSELRKPLNTLIQKFIFVIAAVLILACLAAAHFGRKLANPIRIITDEVNKISKLDLSCEDEQFKRTSKYKDEAGIIGYAVINLRQELRKIVGELNVNSQEVFKYSENLVIATNDNVESIESVSRTVEELAKGAEEQSIGSQKGALKLSTLADEINEATRNAEVVKKYSNETSQINIKGIDSMNILVNKFNITTDASDKIVNNIEILANKSDTIGNILTTIETIAEQTNLLALNAAIEAARAGEAGKGFAVVADEIRKLSEETSMSTKEIGKIINEIQLVIDHAKTNADESEIAIKEANEAMNYSSKAFSDIEKSLESTIEQIQILVSNINRINNDKDEVVNAIQEISEISEEAAAGAEEVSAAIEEQTSTIESISNTADELKVVVNKLEDVVGKFKI</sequence>
<gene>
    <name evidence="12" type="ORF">OXH55_00650</name>
</gene>
<evidence type="ECO:0000313" key="13">
    <source>
        <dbReference type="Proteomes" id="UP001079657"/>
    </source>
</evidence>
<evidence type="ECO:0000313" key="12">
    <source>
        <dbReference type="EMBL" id="MCY6369154.1"/>
    </source>
</evidence>
<evidence type="ECO:0000256" key="9">
    <source>
        <dbReference type="SAM" id="Coils"/>
    </source>
</evidence>
<dbReference type="Pfam" id="PF00015">
    <property type="entry name" value="MCPsignal"/>
    <property type="match status" value="1"/>
</dbReference>
<accession>A0ABT4CJC5</accession>
<dbReference type="SMART" id="SM00283">
    <property type="entry name" value="MA"/>
    <property type="match status" value="1"/>
</dbReference>
<dbReference type="Gene3D" id="3.30.450.20">
    <property type="entry name" value="PAS domain"/>
    <property type="match status" value="2"/>
</dbReference>
<protein>
    <submittedName>
        <fullName evidence="12">Methyl-accepting chemotaxis protein</fullName>
    </submittedName>
</protein>
<name>A0ABT4CJC5_9CLOT</name>
<dbReference type="InterPro" id="IPR004089">
    <property type="entry name" value="MCPsignal_dom"/>
</dbReference>
<keyword evidence="3" id="KW-0145">Chemotaxis</keyword>
<evidence type="ECO:0000256" key="8">
    <source>
        <dbReference type="PROSITE-ProRule" id="PRU00284"/>
    </source>
</evidence>
<dbReference type="RefSeq" id="WP_268047473.1">
    <property type="nucleotide sequence ID" value="NZ_JAPQES010000001.1"/>
</dbReference>